<evidence type="ECO:0000256" key="2">
    <source>
        <dbReference type="SAM" id="SignalP"/>
    </source>
</evidence>
<evidence type="ECO:0000313" key="5">
    <source>
        <dbReference type="EMBL" id="MVX56927.1"/>
    </source>
</evidence>
<reference evidence="5 6" key="1">
    <citation type="submission" date="2019-12" db="EMBL/GenBank/DDBJ databases">
        <title>Microbes associate with the intestines of laboratory mice.</title>
        <authorList>
            <person name="Navarre W."/>
            <person name="Wong E."/>
        </authorList>
    </citation>
    <scope>NUCLEOTIDE SEQUENCE [LARGE SCALE GENOMIC DNA]</scope>
    <source>
        <strain evidence="5 6">NM82_D38</strain>
    </source>
</reference>
<dbReference type="RefSeq" id="WP_160335358.1">
    <property type="nucleotide sequence ID" value="NZ_CALPCV010000007.1"/>
</dbReference>
<dbReference type="SMART" id="SM00079">
    <property type="entry name" value="PBPe"/>
    <property type="match status" value="1"/>
</dbReference>
<evidence type="ECO:0000259" key="3">
    <source>
        <dbReference type="SMART" id="SM00062"/>
    </source>
</evidence>
<feature type="domain" description="Solute-binding protein family 3/N-terminal" evidence="3">
    <location>
        <begin position="39"/>
        <end position="262"/>
    </location>
</feature>
<dbReference type="EMBL" id="WSRP01000018">
    <property type="protein sequence ID" value="MVX56927.1"/>
    <property type="molecule type" value="Genomic_DNA"/>
</dbReference>
<evidence type="ECO:0000256" key="1">
    <source>
        <dbReference type="ARBA" id="ARBA00022729"/>
    </source>
</evidence>
<keyword evidence="6" id="KW-1185">Reference proteome</keyword>
<organism evidence="5 6">
    <name type="scientific">Parasutterella muris</name>
    <dbReference type="NCBI Taxonomy" id="2565572"/>
    <lineage>
        <taxon>Bacteria</taxon>
        <taxon>Pseudomonadati</taxon>
        <taxon>Pseudomonadota</taxon>
        <taxon>Betaproteobacteria</taxon>
        <taxon>Burkholderiales</taxon>
        <taxon>Sutterellaceae</taxon>
        <taxon>Parasutterella</taxon>
    </lineage>
</organism>
<gene>
    <name evidence="5" type="ORF">E5987_06860</name>
</gene>
<evidence type="ECO:0000313" key="6">
    <source>
        <dbReference type="Proteomes" id="UP000472580"/>
    </source>
</evidence>
<feature type="signal peptide" evidence="2">
    <location>
        <begin position="1"/>
        <end position="23"/>
    </location>
</feature>
<proteinExistence type="predicted"/>
<comment type="caution">
    <text evidence="5">The sequence shown here is derived from an EMBL/GenBank/DDBJ whole genome shotgun (WGS) entry which is preliminary data.</text>
</comment>
<dbReference type="AlphaFoldDB" id="A0A6L6YH44"/>
<dbReference type="PANTHER" id="PTHR35936:SF19">
    <property type="entry name" value="AMINO-ACID-BINDING PROTEIN YXEM-RELATED"/>
    <property type="match status" value="1"/>
</dbReference>
<dbReference type="SUPFAM" id="SSF53850">
    <property type="entry name" value="Periplasmic binding protein-like II"/>
    <property type="match status" value="1"/>
</dbReference>
<sequence length="262" mass="29153">MKHKKVVTAVLVSSLAAVTLTFAGLSEARSLQEIKASGELRVGSTGDYKPMSYLNKETGKYEGFDAEMADSLAKYLGVKLVYVPTSWRTLQDDTQADKFDVAMSGITVTDARKKVMTMSDGYLTFGKTVLVTKTKADKIRGLDDINKPTVRVMYNPGGTNEKFAKEMTPKAELIMYEHNAEIPGLVGEGKADVMITETMEARRYVKDNPKLAAPLVDKPFTENHFGVLMKQGYPHLEASVNDWMKKIKADGTMDNWENKYIK</sequence>
<dbReference type="InterPro" id="IPR001638">
    <property type="entry name" value="Solute-binding_3/MltF_N"/>
</dbReference>
<dbReference type="Proteomes" id="UP000472580">
    <property type="component" value="Unassembled WGS sequence"/>
</dbReference>
<keyword evidence="1 2" id="KW-0732">Signal</keyword>
<feature type="domain" description="Ionotropic glutamate receptor C-terminal" evidence="4">
    <location>
        <begin position="39"/>
        <end position="260"/>
    </location>
</feature>
<feature type="chain" id="PRO_5026747254" evidence="2">
    <location>
        <begin position="24"/>
        <end position="262"/>
    </location>
</feature>
<protein>
    <submittedName>
        <fullName evidence="5">Transporter substrate-binding domain-containing protein</fullName>
    </submittedName>
</protein>
<accession>A0A6L6YH44</accession>
<dbReference type="PANTHER" id="PTHR35936">
    <property type="entry name" value="MEMBRANE-BOUND LYTIC MUREIN TRANSGLYCOSYLASE F"/>
    <property type="match status" value="1"/>
</dbReference>
<dbReference type="Pfam" id="PF00497">
    <property type="entry name" value="SBP_bac_3"/>
    <property type="match status" value="1"/>
</dbReference>
<dbReference type="SMART" id="SM00062">
    <property type="entry name" value="PBPb"/>
    <property type="match status" value="1"/>
</dbReference>
<dbReference type="Gene3D" id="3.40.190.10">
    <property type="entry name" value="Periplasmic binding protein-like II"/>
    <property type="match status" value="2"/>
</dbReference>
<evidence type="ECO:0000259" key="4">
    <source>
        <dbReference type="SMART" id="SM00079"/>
    </source>
</evidence>
<name>A0A6L6YH44_9BURK</name>
<dbReference type="OrthoDB" id="7708309at2"/>
<dbReference type="GO" id="GO:0015276">
    <property type="term" value="F:ligand-gated monoatomic ion channel activity"/>
    <property type="evidence" value="ECO:0007669"/>
    <property type="project" value="InterPro"/>
</dbReference>
<dbReference type="GO" id="GO:0016020">
    <property type="term" value="C:membrane"/>
    <property type="evidence" value="ECO:0007669"/>
    <property type="project" value="InterPro"/>
</dbReference>
<dbReference type="InterPro" id="IPR001320">
    <property type="entry name" value="Iontro_rcpt_C"/>
</dbReference>